<feature type="transmembrane region" description="Helical" evidence="1">
    <location>
        <begin position="156"/>
        <end position="173"/>
    </location>
</feature>
<dbReference type="InterPro" id="IPR000462">
    <property type="entry name" value="CDP-OH_P_trans"/>
</dbReference>
<dbReference type="InterPro" id="IPR043130">
    <property type="entry name" value="CDP-OH_PTrfase_TM_dom"/>
</dbReference>
<dbReference type="EC" id="2.7.8.-" evidence="2"/>
<accession>A0ABV8CQ54</accession>
<keyword evidence="3" id="KW-1185">Reference proteome</keyword>
<evidence type="ECO:0000313" key="2">
    <source>
        <dbReference type="EMBL" id="MFC3914325.1"/>
    </source>
</evidence>
<keyword evidence="1" id="KW-0472">Membrane</keyword>
<keyword evidence="1" id="KW-1133">Transmembrane helix</keyword>
<feature type="transmembrane region" description="Helical" evidence="1">
    <location>
        <begin position="32"/>
        <end position="51"/>
    </location>
</feature>
<dbReference type="EMBL" id="JBHSAF010000014">
    <property type="protein sequence ID" value="MFC3914325.1"/>
    <property type="molecule type" value="Genomic_DNA"/>
</dbReference>
<keyword evidence="2" id="KW-0808">Transferase</keyword>
<gene>
    <name evidence="2" type="ORF">ACFOSS_12720</name>
</gene>
<name>A0ABV8CQ54_9GAMM</name>
<evidence type="ECO:0000313" key="3">
    <source>
        <dbReference type="Proteomes" id="UP001595692"/>
    </source>
</evidence>
<sequence>MPSVYQLKPRFLALLRPLTCQLERRGVTANQVTSLACLLSVGYGAVLALSADTTLGRYLWLGLPLWLFVRMALNAIDGQLAREFNHKSRLGGLLNEMGDVLADAALFAPLALVSGLWPAVVLAFIWLALLTEYAGVCGLLIGGGRRYEGPMGKSDRATLIGALGIWIGLGWPVAGALPWMSLVLLLACGAMGLTCYNRLRAALAAESA</sequence>
<dbReference type="GO" id="GO:0016740">
    <property type="term" value="F:transferase activity"/>
    <property type="evidence" value="ECO:0007669"/>
    <property type="project" value="UniProtKB-KW"/>
</dbReference>
<feature type="transmembrane region" description="Helical" evidence="1">
    <location>
        <begin position="123"/>
        <end position="144"/>
    </location>
</feature>
<comment type="caution">
    <text evidence="2">The sequence shown here is derived from an EMBL/GenBank/DDBJ whole genome shotgun (WGS) entry which is preliminary data.</text>
</comment>
<protein>
    <submittedName>
        <fullName evidence="2">CDP-alcohol phosphatidyltransferase family protein</fullName>
        <ecNumber evidence="2">2.7.8.-</ecNumber>
    </submittedName>
</protein>
<dbReference type="RefSeq" id="WP_377153075.1">
    <property type="nucleotide sequence ID" value="NZ_JBHSAF010000014.1"/>
</dbReference>
<proteinExistence type="predicted"/>
<keyword evidence="1" id="KW-0812">Transmembrane</keyword>
<reference evidence="3" key="1">
    <citation type="journal article" date="2019" name="Int. J. Syst. Evol. Microbiol.">
        <title>The Global Catalogue of Microorganisms (GCM) 10K type strain sequencing project: providing services to taxonomists for standard genome sequencing and annotation.</title>
        <authorList>
            <consortium name="The Broad Institute Genomics Platform"/>
            <consortium name="The Broad Institute Genome Sequencing Center for Infectious Disease"/>
            <person name="Wu L."/>
            <person name="Ma J."/>
        </authorList>
    </citation>
    <scope>NUCLEOTIDE SEQUENCE [LARGE SCALE GENOMIC DNA]</scope>
    <source>
        <strain evidence="3">CCUG 54939</strain>
    </source>
</reference>
<dbReference type="Gene3D" id="1.20.120.1760">
    <property type="match status" value="1"/>
</dbReference>
<feature type="transmembrane region" description="Helical" evidence="1">
    <location>
        <begin position="179"/>
        <end position="199"/>
    </location>
</feature>
<dbReference type="Pfam" id="PF01066">
    <property type="entry name" value="CDP-OH_P_transf"/>
    <property type="match status" value="1"/>
</dbReference>
<organism evidence="2 3">
    <name type="scientific">Pseudaeromonas sharmana</name>
    <dbReference type="NCBI Taxonomy" id="328412"/>
    <lineage>
        <taxon>Bacteria</taxon>
        <taxon>Pseudomonadati</taxon>
        <taxon>Pseudomonadota</taxon>
        <taxon>Gammaproteobacteria</taxon>
        <taxon>Aeromonadales</taxon>
        <taxon>Aeromonadaceae</taxon>
        <taxon>Pseudaeromonas</taxon>
    </lineage>
</organism>
<evidence type="ECO:0000256" key="1">
    <source>
        <dbReference type="SAM" id="Phobius"/>
    </source>
</evidence>
<dbReference type="Proteomes" id="UP001595692">
    <property type="component" value="Unassembled WGS sequence"/>
</dbReference>